<organism evidence="3">
    <name type="scientific">hydrothermal vent metagenome</name>
    <dbReference type="NCBI Taxonomy" id="652676"/>
    <lineage>
        <taxon>unclassified sequences</taxon>
        <taxon>metagenomes</taxon>
        <taxon>ecological metagenomes</taxon>
    </lineage>
</organism>
<proteinExistence type="predicted"/>
<keyword evidence="3" id="KW-0966">Cell projection</keyword>
<keyword evidence="3" id="KW-0969">Cilium</keyword>
<gene>
    <name evidence="3" type="ORF">MNBD_ALPHA07-656</name>
</gene>
<evidence type="ECO:0000256" key="1">
    <source>
        <dbReference type="SAM" id="MobiDB-lite"/>
    </source>
</evidence>
<name>A0A3B0RTK3_9ZZZZ</name>
<reference evidence="3" key="1">
    <citation type="submission" date="2018-06" db="EMBL/GenBank/DDBJ databases">
        <authorList>
            <person name="Zhirakovskaya E."/>
        </authorList>
    </citation>
    <scope>NUCLEOTIDE SEQUENCE</scope>
</reference>
<dbReference type="Pfam" id="PF03448">
    <property type="entry name" value="MgtE_N"/>
    <property type="match status" value="1"/>
</dbReference>
<evidence type="ECO:0000259" key="2">
    <source>
        <dbReference type="Pfam" id="PF03448"/>
    </source>
</evidence>
<feature type="region of interest" description="Disordered" evidence="1">
    <location>
        <begin position="42"/>
        <end position="67"/>
    </location>
</feature>
<keyword evidence="3" id="KW-0282">Flagellum</keyword>
<feature type="domain" description="Magnesium transporter MgtE intracellular" evidence="2">
    <location>
        <begin position="137"/>
        <end position="188"/>
    </location>
</feature>
<dbReference type="EMBL" id="UOEG01000159">
    <property type="protein sequence ID" value="VAV97104.1"/>
    <property type="molecule type" value="Genomic_DNA"/>
</dbReference>
<sequence>MAKNSKIRRKRRQPGRGALVIIATLLTSSALIRLGDDAGQAFAREDDTPEISRAEPAPTSGESASPEGLMLMLEDLRARETRVKQQEAALQDRVQALKIADQEITGKLAALTAAEEKLRGTIALADTAAEDDLARLTKVYESMKPKQAAALFEEMNPDFAAGFLGRMRPEIAAGIMASLSPQAARAFSVVMAGRNANVPSE</sequence>
<dbReference type="AlphaFoldDB" id="A0A3B0RTK3"/>
<evidence type="ECO:0000313" key="3">
    <source>
        <dbReference type="EMBL" id="VAV97104.1"/>
    </source>
</evidence>
<dbReference type="SUPFAM" id="SSF158791">
    <property type="entry name" value="MgtE N-terminal domain-like"/>
    <property type="match status" value="1"/>
</dbReference>
<protein>
    <submittedName>
        <fullName evidence="3">Flagellar motility protein MotE, a chaperone for MotC folding</fullName>
    </submittedName>
</protein>
<accession>A0A3B0RTK3</accession>
<feature type="compositionally biased region" description="Basic and acidic residues" evidence="1">
    <location>
        <begin position="43"/>
        <end position="53"/>
    </location>
</feature>
<dbReference type="InterPro" id="IPR006668">
    <property type="entry name" value="Mg_transptr_MgtE_intracell_dom"/>
</dbReference>